<protein>
    <submittedName>
        <fullName evidence="4">Helicase</fullName>
    </submittedName>
</protein>
<proteinExistence type="predicted"/>
<feature type="domain" description="DUF3874" evidence="3">
    <location>
        <begin position="556"/>
        <end position="609"/>
    </location>
</feature>
<dbReference type="PANTHER" id="PTHR34985:SF1">
    <property type="entry name" value="SLR0554 PROTEIN"/>
    <property type="match status" value="1"/>
</dbReference>
<comment type="caution">
    <text evidence="4">The sequence shown here is derived from an EMBL/GenBank/DDBJ whole genome shotgun (WGS) entry which is preliminary data.</text>
</comment>
<dbReference type="AlphaFoldDB" id="A0AB35ZCK9"/>
<dbReference type="Pfam" id="PF08800">
    <property type="entry name" value="BT4734-like_N"/>
    <property type="match status" value="1"/>
</dbReference>
<keyword evidence="4" id="KW-0378">Hydrolase</keyword>
<evidence type="ECO:0000259" key="3">
    <source>
        <dbReference type="Pfam" id="PF12990"/>
    </source>
</evidence>
<sequence>MKVTIVHTNNKKQLLVSTKTMEKLLERIAKDDSKNTVTHFREYVPHMENNYEYYKDMPTWMHIYPAAEFAKDENNNLKMKACNGILMLKFGNITDADGVEGVKRSVAMLPSTFAALEGADGKSVIVLVKFSNEDDLLPAEEADAERLYRIAYQQILPVYQAIAKASVLTDGPKPSIEAGANLSFEPSMHNSFMMTLDAKPYFNSKAVAMKIDSNMHPQNQAFNTEDNQQMNLGSDTSEEEKKVDKNSVRENIMSMMQLLKSKYNFRYNTVMKFVEYMPKEKGWYGFQPVDPRVQKRMTLEVQLADIRVSIKDVRNFLESDYIKNYNPIDEYLFQCYDKWDGKDHIRALARTVPTNNPYWADWFYTWFLGMVDQWRGFTHRQYGNSVAPLLISKQGYNKSTFCRRLLPPELQWGYNDNLILSEKRQVYQAMAQFMVINLDEFNQISPQVQQGFLKNLIQLPTLKYKPPYGSHVMEFPRLASFIATSNITDILTDPSGNRRFIGVELTGPIDVSVRPNYQQLFAQALTALHNGEKSYFDAEQVKLIMKNNCQFEVAEPIDQYFMLYFELVENEKEGEYLTAAEIFDYLKKQIGSSLKVNSLMGFGRKLANMSELKVSGSAFIPCIIQKKSSNS</sequence>
<organism evidence="4 5">
    <name type="scientific">Segatella copri</name>
    <dbReference type="NCBI Taxonomy" id="165179"/>
    <lineage>
        <taxon>Bacteria</taxon>
        <taxon>Pseudomonadati</taxon>
        <taxon>Bacteroidota</taxon>
        <taxon>Bacteroidia</taxon>
        <taxon>Bacteroidales</taxon>
        <taxon>Prevotellaceae</taxon>
        <taxon>Segatella</taxon>
    </lineage>
</organism>
<keyword evidence="4" id="KW-0067">ATP-binding</keyword>
<keyword evidence="4" id="KW-0347">Helicase</keyword>
<dbReference type="InterPro" id="IPR024450">
    <property type="entry name" value="DUF3874"/>
</dbReference>
<dbReference type="Proteomes" id="UP000390763">
    <property type="component" value="Unassembled WGS sequence"/>
</dbReference>
<gene>
    <name evidence="4" type="ORF">F7D62_04795</name>
</gene>
<dbReference type="Pfam" id="PF05272">
    <property type="entry name" value="VapE-like_dom"/>
    <property type="match status" value="1"/>
</dbReference>
<evidence type="ECO:0000313" key="5">
    <source>
        <dbReference type="Proteomes" id="UP000390763"/>
    </source>
</evidence>
<dbReference type="Pfam" id="PF12990">
    <property type="entry name" value="DUF3874"/>
    <property type="match status" value="1"/>
</dbReference>
<evidence type="ECO:0000313" key="4">
    <source>
        <dbReference type="EMBL" id="MQO03436.1"/>
    </source>
</evidence>
<reference evidence="5" key="1">
    <citation type="submission" date="2019-09" db="EMBL/GenBank/DDBJ databases">
        <title>Distinct polysaccharide growth profiles of human intestinal Prevotella copri isolates.</title>
        <authorList>
            <person name="Fehlner-Peach H."/>
            <person name="Magnabosco C."/>
            <person name="Raghavan V."/>
            <person name="Scher J.U."/>
            <person name="Tett A."/>
            <person name="Cox L.M."/>
            <person name="Gottsegen C."/>
            <person name="Watters A."/>
            <person name="Wiltshire- Gordon J.D."/>
            <person name="Segata N."/>
            <person name="Bonneau R."/>
            <person name="Littman D.R."/>
        </authorList>
    </citation>
    <scope>NUCLEOTIDE SEQUENCE [LARGE SCALE GENOMIC DNA]</scope>
    <source>
        <strain evidence="5">iAK279</strain>
    </source>
</reference>
<name>A0AB35ZCK9_9BACT</name>
<evidence type="ECO:0000259" key="1">
    <source>
        <dbReference type="Pfam" id="PF05272"/>
    </source>
</evidence>
<dbReference type="InterPro" id="IPR007936">
    <property type="entry name" value="VapE-like_dom"/>
</dbReference>
<dbReference type="EMBL" id="VZBT01000042">
    <property type="protein sequence ID" value="MQO03436.1"/>
    <property type="molecule type" value="Genomic_DNA"/>
</dbReference>
<accession>A0AB35ZCK9</accession>
<dbReference type="PANTHER" id="PTHR34985">
    <property type="entry name" value="SLR0554 PROTEIN"/>
    <property type="match status" value="1"/>
</dbReference>
<keyword evidence="4" id="KW-0547">Nucleotide-binding</keyword>
<evidence type="ECO:0000259" key="2">
    <source>
        <dbReference type="Pfam" id="PF08800"/>
    </source>
</evidence>
<feature type="domain" description="Virulence-associated protein E-like" evidence="1">
    <location>
        <begin position="335"/>
        <end position="551"/>
    </location>
</feature>
<feature type="domain" description="BT4734-like N-terminal" evidence="2">
    <location>
        <begin position="63"/>
        <end position="187"/>
    </location>
</feature>
<dbReference type="RefSeq" id="WP_153087017.1">
    <property type="nucleotide sequence ID" value="NZ_VZAQ01000078.1"/>
</dbReference>
<dbReference type="GO" id="GO:0004386">
    <property type="term" value="F:helicase activity"/>
    <property type="evidence" value="ECO:0007669"/>
    <property type="project" value="UniProtKB-KW"/>
</dbReference>
<dbReference type="InterPro" id="IPR014907">
    <property type="entry name" value="BT4734-like_N"/>
</dbReference>